<keyword evidence="2" id="KW-1185">Reference proteome</keyword>
<name>A0A6M0K497_9GAMM</name>
<evidence type="ECO:0000313" key="2">
    <source>
        <dbReference type="Proteomes" id="UP000483379"/>
    </source>
</evidence>
<sequence>MSLTGARCDSPVPVQAYWRRGAGLALEVMPRADRRIGLGLSFSRTDYDRAPRRLARTDDQLGASLEVRRARGAVEGFCTLAWTNSDSTVESRSFRQWASTCGLAWTD</sequence>
<accession>A0A6M0K497</accession>
<organism evidence="1 2">
    <name type="scientific">Thiorhodococcus minor</name>
    <dbReference type="NCBI Taxonomy" id="57489"/>
    <lineage>
        <taxon>Bacteria</taxon>
        <taxon>Pseudomonadati</taxon>
        <taxon>Pseudomonadota</taxon>
        <taxon>Gammaproteobacteria</taxon>
        <taxon>Chromatiales</taxon>
        <taxon>Chromatiaceae</taxon>
        <taxon>Thiorhodococcus</taxon>
    </lineage>
</organism>
<comment type="caution">
    <text evidence="1">The sequence shown here is derived from an EMBL/GenBank/DDBJ whole genome shotgun (WGS) entry which is preliminary data.</text>
</comment>
<dbReference type="EMBL" id="JAAIJQ010000097">
    <property type="protein sequence ID" value="NEV64550.1"/>
    <property type="molecule type" value="Genomic_DNA"/>
</dbReference>
<dbReference type="Proteomes" id="UP000483379">
    <property type="component" value="Unassembled WGS sequence"/>
</dbReference>
<evidence type="ECO:0000313" key="1">
    <source>
        <dbReference type="EMBL" id="NEV64550.1"/>
    </source>
</evidence>
<protein>
    <submittedName>
        <fullName evidence="1">Uncharacterized protein</fullName>
    </submittedName>
</protein>
<gene>
    <name evidence="1" type="ORF">G3446_22205</name>
</gene>
<dbReference type="AlphaFoldDB" id="A0A6M0K497"/>
<proteinExistence type="predicted"/>
<reference evidence="1 2" key="1">
    <citation type="submission" date="2020-02" db="EMBL/GenBank/DDBJ databases">
        <title>Genome sequences of Thiorhodococcus mannitoliphagus and Thiorhodococcus minor, purple sulfur photosynthetic bacteria in the gammaproteobacterial family, Chromatiaceae.</title>
        <authorList>
            <person name="Aviles F.A."/>
            <person name="Meyer T.E."/>
            <person name="Kyndt J.A."/>
        </authorList>
    </citation>
    <scope>NUCLEOTIDE SEQUENCE [LARGE SCALE GENOMIC DNA]</scope>
    <source>
        <strain evidence="1 2">DSM 11518</strain>
    </source>
</reference>
<dbReference type="RefSeq" id="WP_164455401.1">
    <property type="nucleotide sequence ID" value="NZ_JAAIJQ010000097.1"/>
</dbReference>